<dbReference type="Pfam" id="PF00086">
    <property type="entry name" value="Thyroglobulin_1"/>
    <property type="match status" value="1"/>
</dbReference>
<dbReference type="SMART" id="SM00211">
    <property type="entry name" value="TY"/>
    <property type="match status" value="1"/>
</dbReference>
<reference evidence="3 4" key="1">
    <citation type="submission" date="2016-05" db="EMBL/GenBank/DDBJ databases">
        <title>Genome sequencing reveals origins of a unique bacterial endosymbiosis in the earliest lineages of terrestrial Fungi.</title>
        <authorList>
            <consortium name="DOE Joint Genome Institute"/>
            <person name="Uehling J."/>
            <person name="Gryganskyi A."/>
            <person name="Hameed K."/>
            <person name="Tschaplinski T."/>
            <person name="Misztal P."/>
            <person name="Wu S."/>
            <person name="Desiro A."/>
            <person name="Vande Pol N."/>
            <person name="Du Z.-Y."/>
            <person name="Zienkiewicz A."/>
            <person name="Zienkiewicz K."/>
            <person name="Morin E."/>
            <person name="Tisserant E."/>
            <person name="Splivallo R."/>
            <person name="Hainaut M."/>
            <person name="Henrissat B."/>
            <person name="Ohm R."/>
            <person name="Kuo A."/>
            <person name="Yan J."/>
            <person name="Lipzen A."/>
            <person name="Nolan M."/>
            <person name="Labutti K."/>
            <person name="Barry K."/>
            <person name="Goldstein A."/>
            <person name="Labbe J."/>
            <person name="Schadt C."/>
            <person name="Tuskan G."/>
            <person name="Grigoriev I."/>
            <person name="Martin F."/>
            <person name="Vilgalys R."/>
            <person name="Bonito G."/>
        </authorList>
    </citation>
    <scope>NUCLEOTIDE SEQUENCE [LARGE SCALE GENOMIC DNA]</scope>
    <source>
        <strain evidence="3 4">AG-77</strain>
    </source>
</reference>
<sequence>MSRLLNVLTDTHLILPQVSGLTAALSTLESTTASTTAINITSTITKVVLLSKTLIPNGDYSQIQCRANVDGITICWCADKEGNQVSKSRQGQPDCSSYPY</sequence>
<evidence type="ECO:0000259" key="2">
    <source>
        <dbReference type="PROSITE" id="PS51162"/>
    </source>
</evidence>
<evidence type="ECO:0000313" key="3">
    <source>
        <dbReference type="EMBL" id="OAQ32579.1"/>
    </source>
</evidence>
<dbReference type="AlphaFoldDB" id="A0A197K829"/>
<organism evidence="3 4">
    <name type="scientific">Linnemannia elongata AG-77</name>
    <dbReference type="NCBI Taxonomy" id="1314771"/>
    <lineage>
        <taxon>Eukaryota</taxon>
        <taxon>Fungi</taxon>
        <taxon>Fungi incertae sedis</taxon>
        <taxon>Mucoromycota</taxon>
        <taxon>Mortierellomycotina</taxon>
        <taxon>Mortierellomycetes</taxon>
        <taxon>Mortierellales</taxon>
        <taxon>Mortierellaceae</taxon>
        <taxon>Linnemannia</taxon>
    </lineage>
</organism>
<dbReference type="PROSITE" id="PS51162">
    <property type="entry name" value="THYROGLOBULIN_1_2"/>
    <property type="match status" value="1"/>
</dbReference>
<keyword evidence="4" id="KW-1185">Reference proteome</keyword>
<feature type="domain" description="Thyroglobulin type-1" evidence="2">
    <location>
        <begin position="25"/>
        <end position="95"/>
    </location>
</feature>
<dbReference type="EMBL" id="KV442024">
    <property type="protein sequence ID" value="OAQ32579.1"/>
    <property type="molecule type" value="Genomic_DNA"/>
</dbReference>
<dbReference type="SUPFAM" id="SSF57610">
    <property type="entry name" value="Thyroglobulin type-1 domain"/>
    <property type="match status" value="1"/>
</dbReference>
<dbReference type="InterPro" id="IPR000716">
    <property type="entry name" value="Thyroglobulin_1"/>
</dbReference>
<dbReference type="OrthoDB" id="6434610at2759"/>
<dbReference type="Gene3D" id="4.10.800.10">
    <property type="entry name" value="Thyroglobulin type-1"/>
    <property type="match status" value="1"/>
</dbReference>
<gene>
    <name evidence="3" type="ORF">K457DRAFT_16142</name>
</gene>
<name>A0A197K829_9FUNG</name>
<dbReference type="InterPro" id="IPR036857">
    <property type="entry name" value="Thyroglobulin_1_sf"/>
</dbReference>
<evidence type="ECO:0000313" key="4">
    <source>
        <dbReference type="Proteomes" id="UP000078512"/>
    </source>
</evidence>
<evidence type="ECO:0000256" key="1">
    <source>
        <dbReference type="ARBA" id="ARBA00023157"/>
    </source>
</evidence>
<protein>
    <recommendedName>
        <fullName evidence="2">Thyroglobulin type-1 domain-containing protein</fullName>
    </recommendedName>
</protein>
<dbReference type="Proteomes" id="UP000078512">
    <property type="component" value="Unassembled WGS sequence"/>
</dbReference>
<keyword evidence="1" id="KW-1015">Disulfide bond</keyword>
<proteinExistence type="predicted"/>
<accession>A0A197K829</accession>